<dbReference type="Proteomes" id="UP000092583">
    <property type="component" value="Unassembled WGS sequence"/>
</dbReference>
<reference evidence="1 2" key="1">
    <citation type="submission" date="2013-07" db="EMBL/GenBank/DDBJ databases">
        <title>The Genome Sequence of Kwoniella mangroviensis CBS10435.</title>
        <authorList>
            <consortium name="The Broad Institute Genome Sequencing Platform"/>
            <person name="Cuomo C."/>
            <person name="Litvintseva A."/>
            <person name="Chen Y."/>
            <person name="Heitman J."/>
            <person name="Sun S."/>
            <person name="Springer D."/>
            <person name="Dromer F."/>
            <person name="Young S.K."/>
            <person name="Zeng Q."/>
            <person name="Gargeya S."/>
            <person name="Fitzgerald M."/>
            <person name="Abouelleil A."/>
            <person name="Alvarado L."/>
            <person name="Berlin A.M."/>
            <person name="Chapman S.B."/>
            <person name="Dewar J."/>
            <person name="Goldberg J."/>
            <person name="Griggs A."/>
            <person name="Gujja S."/>
            <person name="Hansen M."/>
            <person name="Howarth C."/>
            <person name="Imamovic A."/>
            <person name="Larimer J."/>
            <person name="McCowan C."/>
            <person name="Murphy C."/>
            <person name="Pearson M."/>
            <person name="Priest M."/>
            <person name="Roberts A."/>
            <person name="Saif S."/>
            <person name="Shea T."/>
            <person name="Sykes S."/>
            <person name="Wortman J."/>
            <person name="Nusbaum C."/>
            <person name="Birren B."/>
        </authorList>
    </citation>
    <scope>NUCLEOTIDE SEQUENCE [LARGE SCALE GENOMIC DNA]</scope>
    <source>
        <strain evidence="1 2">CBS 10435</strain>
    </source>
</reference>
<evidence type="ECO:0000313" key="1">
    <source>
        <dbReference type="EMBL" id="OCF53944.1"/>
    </source>
</evidence>
<organism evidence="1 2">
    <name type="scientific">Kwoniella mangroviensis CBS 10435</name>
    <dbReference type="NCBI Taxonomy" id="1331196"/>
    <lineage>
        <taxon>Eukaryota</taxon>
        <taxon>Fungi</taxon>
        <taxon>Dikarya</taxon>
        <taxon>Basidiomycota</taxon>
        <taxon>Agaricomycotina</taxon>
        <taxon>Tremellomycetes</taxon>
        <taxon>Tremellales</taxon>
        <taxon>Cryptococcaceae</taxon>
        <taxon>Kwoniella</taxon>
    </lineage>
</organism>
<gene>
    <name evidence="1" type="ORF">L486_08562</name>
</gene>
<evidence type="ECO:0000313" key="2">
    <source>
        <dbReference type="Proteomes" id="UP000092583"/>
    </source>
</evidence>
<name>A0A1B9IET4_9TREE</name>
<sequence>MAPPDHSMVNTFQKLDVDMNTLMEKWINRTRPHKTEWSRWAIKTVRRAITAIDTFHMSREAFNQAGTNSEEYEFLQADMYDDEMILTQSLEDLQAHESEITKVLELSGNDDPQQHLLASEYTELKIALKEYRDNGRFDMDDMGEALDD</sequence>
<accession>A0A1B9IET4</accession>
<proteinExistence type="predicted"/>
<reference evidence="2" key="2">
    <citation type="submission" date="2013-12" db="EMBL/GenBank/DDBJ databases">
        <title>Evolution of pathogenesis and genome organization in the Tremellales.</title>
        <authorList>
            <person name="Cuomo C."/>
            <person name="Litvintseva A."/>
            <person name="Heitman J."/>
            <person name="Chen Y."/>
            <person name="Sun S."/>
            <person name="Springer D."/>
            <person name="Dromer F."/>
            <person name="Young S."/>
            <person name="Zeng Q."/>
            <person name="Chapman S."/>
            <person name="Gujja S."/>
            <person name="Saif S."/>
            <person name="Birren B."/>
        </authorList>
    </citation>
    <scope>NUCLEOTIDE SEQUENCE [LARGE SCALE GENOMIC DNA]</scope>
    <source>
        <strain evidence="2">CBS 10435</strain>
    </source>
</reference>
<keyword evidence="2" id="KW-1185">Reference proteome</keyword>
<dbReference type="AlphaFoldDB" id="A0A1B9IET4"/>
<protein>
    <submittedName>
        <fullName evidence="1">Uncharacterized protein</fullName>
    </submittedName>
</protein>
<dbReference type="EMBL" id="KV700107">
    <property type="protein sequence ID" value="OCF53944.1"/>
    <property type="molecule type" value="Genomic_DNA"/>
</dbReference>